<keyword evidence="4" id="KW-0804">Transcription</keyword>
<evidence type="ECO:0000256" key="2">
    <source>
        <dbReference type="ARBA" id="ARBA00010427"/>
    </source>
</evidence>
<feature type="region of interest" description="Disordered" evidence="6">
    <location>
        <begin position="174"/>
        <end position="210"/>
    </location>
</feature>
<feature type="compositionally biased region" description="Basic and acidic residues" evidence="6">
    <location>
        <begin position="174"/>
        <end position="197"/>
    </location>
</feature>
<feature type="compositionally biased region" description="Basic residues" evidence="6">
    <location>
        <begin position="262"/>
        <end position="280"/>
    </location>
</feature>
<dbReference type="GO" id="GO:0006368">
    <property type="term" value="P:transcription elongation by RNA polymerase II"/>
    <property type="evidence" value="ECO:0007669"/>
    <property type="project" value="InterPro"/>
</dbReference>
<evidence type="ECO:0000256" key="1">
    <source>
        <dbReference type="ARBA" id="ARBA00004123"/>
    </source>
</evidence>
<evidence type="ECO:0000256" key="6">
    <source>
        <dbReference type="SAM" id="MobiDB-lite"/>
    </source>
</evidence>
<comment type="similarity">
    <text evidence="2">Belongs to the CDC73 family.</text>
</comment>
<dbReference type="EMBL" id="HBDZ01006935">
    <property type="protein sequence ID" value="CAD8237692.1"/>
    <property type="molecule type" value="Transcribed_RNA"/>
</dbReference>
<dbReference type="AlphaFoldDB" id="A0A7R9TJU8"/>
<accession>A0A7R9TJU8</accession>
<evidence type="ECO:0000256" key="4">
    <source>
        <dbReference type="ARBA" id="ARBA00023163"/>
    </source>
</evidence>
<keyword evidence="3" id="KW-0805">Transcription regulation</keyword>
<dbReference type="FunFam" id="3.40.50.11990:FF:000002">
    <property type="entry name" value="protein CDC73 homolog"/>
    <property type="match status" value="1"/>
</dbReference>
<reference evidence="8" key="1">
    <citation type="submission" date="2021-01" db="EMBL/GenBank/DDBJ databases">
        <authorList>
            <person name="Corre E."/>
            <person name="Pelletier E."/>
            <person name="Niang G."/>
            <person name="Scheremetjew M."/>
            <person name="Finn R."/>
            <person name="Kale V."/>
            <person name="Holt S."/>
            <person name="Cochrane G."/>
            <person name="Meng A."/>
            <person name="Brown T."/>
            <person name="Cohen L."/>
        </authorList>
    </citation>
    <scope>NUCLEOTIDE SEQUENCE</scope>
    <source>
        <strain evidence="8">CCMP1413</strain>
    </source>
</reference>
<dbReference type="PANTHER" id="PTHR12466">
    <property type="entry name" value="CDC73 DOMAIN PROTEIN"/>
    <property type="match status" value="1"/>
</dbReference>
<proteinExistence type="inferred from homology"/>
<dbReference type="GO" id="GO:0000993">
    <property type="term" value="F:RNA polymerase II complex binding"/>
    <property type="evidence" value="ECO:0007669"/>
    <property type="project" value="TreeGrafter"/>
</dbReference>
<feature type="region of interest" description="Disordered" evidence="6">
    <location>
        <begin position="240"/>
        <end position="297"/>
    </location>
</feature>
<evidence type="ECO:0000313" key="8">
    <source>
        <dbReference type="EMBL" id="CAD8237692.1"/>
    </source>
</evidence>
<dbReference type="PANTHER" id="PTHR12466:SF8">
    <property type="entry name" value="PARAFIBROMIN"/>
    <property type="match status" value="1"/>
</dbReference>
<keyword evidence="5" id="KW-0539">Nucleus</keyword>
<protein>
    <recommendedName>
        <fullName evidence="7">Cell division control protein 73 C-terminal domain-containing protein</fullName>
    </recommendedName>
</protein>
<feature type="compositionally biased region" description="Basic and acidic residues" evidence="6">
    <location>
        <begin position="244"/>
        <end position="261"/>
    </location>
</feature>
<dbReference type="InterPro" id="IPR031336">
    <property type="entry name" value="CDC73_C"/>
</dbReference>
<evidence type="ECO:0000256" key="5">
    <source>
        <dbReference type="ARBA" id="ARBA00023242"/>
    </source>
</evidence>
<name>A0A7R9TJU8_9VIRI</name>
<sequence length="463" mass="51241">MAAVAMDPLEVLRARKADEHPPAIEGDRVVFPDGTALPAGAPTALVGDKGGERYTLGDLAFYLINIAAGLGKYNLAATKAKRRRLTFLDGKLLQKYLKGEVTTHNQIQLKGSAGVVGAGGAAAGAAGVDLIGLGAMSASAVLAESRPMVDRNSVLMCSRKDFNPVLQLLSSLRKEDDAHERRRADEAKKALHADRQKKMSSHQGRFERGSNMQEFENQLGDRGQLEQLGIKQAAGGLLYSSKGKGAEDGRRSAAHDAQRRDRERHRREREHAGDRRHKSEQRKLGAAGQRGASKGRGVPIIIVPPGFSALLNMYNVESFLQDSTFTPWQTAKEQSEAAGKGRSDTVIMKRTVGRETPVIYHVKDNAKTISGKDWNRVVAVFTQGAAWQFKEWPYQDPVDVFQNVKGFHLRFEEEPKVPETVRSWDVKTLWISKNNRHRDRMAAMEFWSQLDSFLATRKSTLAY</sequence>
<dbReference type="Pfam" id="PF05179">
    <property type="entry name" value="CDC73_C"/>
    <property type="match status" value="1"/>
</dbReference>
<gene>
    <name evidence="8" type="ORF">PCOL08062_LOCUS5299</name>
</gene>
<dbReference type="InterPro" id="IPR007852">
    <property type="entry name" value="Cdc73/Parafibromin"/>
</dbReference>
<dbReference type="GO" id="GO:0016593">
    <property type="term" value="C:Cdc73/Paf1 complex"/>
    <property type="evidence" value="ECO:0007669"/>
    <property type="project" value="InterPro"/>
</dbReference>
<feature type="domain" description="Cell division control protein 73 C-terminal" evidence="7">
    <location>
        <begin position="298"/>
        <end position="453"/>
    </location>
</feature>
<evidence type="ECO:0000259" key="7">
    <source>
        <dbReference type="Pfam" id="PF05179"/>
    </source>
</evidence>
<dbReference type="Gene3D" id="3.40.50.11990">
    <property type="entry name" value="RNA polymerase II accessory factor, Cdc73 C-terminal domain"/>
    <property type="match status" value="1"/>
</dbReference>
<dbReference type="GO" id="GO:0032968">
    <property type="term" value="P:positive regulation of transcription elongation by RNA polymerase II"/>
    <property type="evidence" value="ECO:0007669"/>
    <property type="project" value="TreeGrafter"/>
</dbReference>
<organism evidence="8">
    <name type="scientific">Prasinoderma coloniale</name>
    <dbReference type="NCBI Taxonomy" id="156133"/>
    <lineage>
        <taxon>Eukaryota</taxon>
        <taxon>Viridiplantae</taxon>
        <taxon>Prasinodermophyta</taxon>
        <taxon>Prasinodermophyceae</taxon>
        <taxon>Prasinodermales</taxon>
        <taxon>Prasinodermaceae</taxon>
        <taxon>Prasinoderma</taxon>
    </lineage>
</organism>
<dbReference type="InterPro" id="IPR038103">
    <property type="entry name" value="CDC73_C_sf"/>
</dbReference>
<evidence type="ECO:0000256" key="3">
    <source>
        <dbReference type="ARBA" id="ARBA00023015"/>
    </source>
</evidence>
<comment type="subcellular location">
    <subcellularLocation>
        <location evidence="1">Nucleus</location>
    </subcellularLocation>
</comment>